<dbReference type="Gene3D" id="2.120.10.10">
    <property type="match status" value="1"/>
</dbReference>
<evidence type="ECO:0000259" key="1">
    <source>
        <dbReference type="Pfam" id="PF13088"/>
    </source>
</evidence>
<feature type="domain" description="Sialidase" evidence="1">
    <location>
        <begin position="166"/>
        <end position="358"/>
    </location>
</feature>
<keyword evidence="3" id="KW-1185">Reference proteome</keyword>
<comment type="caution">
    <text evidence="2">The sequence shown here is derived from an EMBL/GenBank/DDBJ whole genome shotgun (WGS) entry which is preliminary data.</text>
</comment>
<accession>A0ABU0JMK1</accession>
<dbReference type="EMBL" id="JAUSVX010000023">
    <property type="protein sequence ID" value="MDQ0474494.1"/>
    <property type="molecule type" value="Genomic_DNA"/>
</dbReference>
<protein>
    <recommendedName>
        <fullName evidence="1">Sialidase domain-containing protein</fullName>
    </recommendedName>
</protein>
<dbReference type="InterPro" id="IPR036278">
    <property type="entry name" value="Sialidase_sf"/>
</dbReference>
<dbReference type="SUPFAM" id="SSF50939">
    <property type="entry name" value="Sialidases"/>
    <property type="match status" value="1"/>
</dbReference>
<gene>
    <name evidence="2" type="ORF">QO011_007535</name>
</gene>
<organism evidence="2 3">
    <name type="scientific">Labrys wisconsinensis</name>
    <dbReference type="NCBI Taxonomy" id="425677"/>
    <lineage>
        <taxon>Bacteria</taxon>
        <taxon>Pseudomonadati</taxon>
        <taxon>Pseudomonadota</taxon>
        <taxon>Alphaproteobacteria</taxon>
        <taxon>Hyphomicrobiales</taxon>
        <taxon>Xanthobacteraceae</taxon>
        <taxon>Labrys</taxon>
    </lineage>
</organism>
<evidence type="ECO:0000313" key="3">
    <source>
        <dbReference type="Proteomes" id="UP001242480"/>
    </source>
</evidence>
<evidence type="ECO:0000313" key="2">
    <source>
        <dbReference type="EMBL" id="MDQ0474494.1"/>
    </source>
</evidence>
<name>A0ABU0JMK1_9HYPH</name>
<reference evidence="2 3" key="1">
    <citation type="submission" date="2023-07" db="EMBL/GenBank/DDBJ databases">
        <title>Genomic Encyclopedia of Type Strains, Phase IV (KMG-IV): sequencing the most valuable type-strain genomes for metagenomic binning, comparative biology and taxonomic classification.</title>
        <authorList>
            <person name="Goeker M."/>
        </authorList>
    </citation>
    <scope>NUCLEOTIDE SEQUENCE [LARGE SCALE GENOMIC DNA]</scope>
    <source>
        <strain evidence="2 3">DSM 19619</strain>
    </source>
</reference>
<dbReference type="PANTHER" id="PTHR43752">
    <property type="entry name" value="BNR/ASP-BOX REPEAT FAMILY PROTEIN"/>
    <property type="match status" value="1"/>
</dbReference>
<dbReference type="Pfam" id="PF13088">
    <property type="entry name" value="BNR_2"/>
    <property type="match status" value="1"/>
</dbReference>
<proteinExistence type="predicted"/>
<dbReference type="CDD" id="cd15482">
    <property type="entry name" value="Sialidase_non-viral"/>
    <property type="match status" value="1"/>
</dbReference>
<sequence length="379" mass="41219">MAATAKADVVERRVLHREFHAYCAHPHLVVAADGTFLLVFNRVPRRDLILHPPQDPDYRNVLMRSSDQGRTWSAPAVVPDYGWSGVECAGLTALRRGRVLLNQWKFEWLPLPLAEALGRADLVWPDRLRAGLTASPELDALVPIELKEAAARDFPWARGGGRTVIHMSDDGGRSFYASTRIDTAPFSGGYGMRGAVELPNGDILLPLSDVPHYKRVFTVRSRDGGLSWSAASLVAAGSEHEFEEPASLVLRSGRILMMLRDNAARIMSTVYSDDGGVSWSRPQPTGIAAYPAHLLTLANGSLACIAGRRSPPFGIVMHLSDDGGATWDAAPVALVADLPTKDLGYPTAALRPNGDLFVVYYAQDRDGVTGIHSLTVRRP</sequence>
<dbReference type="InterPro" id="IPR011040">
    <property type="entry name" value="Sialidase"/>
</dbReference>
<dbReference type="RefSeq" id="WP_307284206.1">
    <property type="nucleotide sequence ID" value="NZ_JAUSVX010000023.1"/>
</dbReference>
<dbReference type="Proteomes" id="UP001242480">
    <property type="component" value="Unassembled WGS sequence"/>
</dbReference>
<dbReference type="PANTHER" id="PTHR43752:SF2">
    <property type="entry name" value="BNR_ASP-BOX REPEAT FAMILY PROTEIN"/>
    <property type="match status" value="1"/>
</dbReference>